<dbReference type="AlphaFoldDB" id="A0A1R3HG64"/>
<dbReference type="EMBL" id="AWUE01020251">
    <property type="protein sequence ID" value="OMO69285.1"/>
    <property type="molecule type" value="Genomic_DNA"/>
</dbReference>
<reference evidence="2" key="1">
    <citation type="submission" date="2013-09" db="EMBL/GenBank/DDBJ databases">
        <title>Corchorus olitorius genome sequencing.</title>
        <authorList>
            <person name="Alam M."/>
            <person name="Haque M.S."/>
            <person name="Islam M.S."/>
            <person name="Emdad E.M."/>
            <person name="Islam M.M."/>
            <person name="Ahmed B."/>
            <person name="Halim A."/>
            <person name="Hossen Q.M.M."/>
            <person name="Hossain M.Z."/>
            <person name="Ahmed R."/>
            <person name="Khan M.M."/>
            <person name="Islam R."/>
            <person name="Rashid M.M."/>
            <person name="Khan S.A."/>
            <person name="Rahman M.S."/>
            <person name="Alam M."/>
            <person name="Yahiya A.S."/>
            <person name="Khan M.S."/>
            <person name="Azam M.S."/>
            <person name="Haque T."/>
            <person name="Lashkar M.Z.H."/>
            <person name="Akhand A.I."/>
            <person name="Morshed G."/>
            <person name="Roy S."/>
            <person name="Uddin K.S."/>
            <person name="Rabeya T."/>
            <person name="Hossain A.S."/>
            <person name="Chowdhury A."/>
            <person name="Snigdha A.R."/>
            <person name="Mortoza M.S."/>
            <person name="Matin S.A."/>
            <person name="Hoque S.M.E."/>
            <person name="Islam M.K."/>
            <person name="Roy D.K."/>
            <person name="Haider R."/>
            <person name="Moosa M.M."/>
            <person name="Elias S.M."/>
            <person name="Hasan A.M."/>
            <person name="Jahan S."/>
            <person name="Shafiuddin M."/>
            <person name="Mahmood N."/>
            <person name="Shommy N.S."/>
        </authorList>
    </citation>
    <scope>NUCLEOTIDE SEQUENCE [LARGE SCALE GENOMIC DNA]</scope>
    <source>
        <strain evidence="2">cv. O-4</strain>
    </source>
</reference>
<evidence type="ECO:0000313" key="2">
    <source>
        <dbReference type="Proteomes" id="UP000187203"/>
    </source>
</evidence>
<organism evidence="1 2">
    <name type="scientific">Corchorus olitorius</name>
    <dbReference type="NCBI Taxonomy" id="93759"/>
    <lineage>
        <taxon>Eukaryota</taxon>
        <taxon>Viridiplantae</taxon>
        <taxon>Streptophyta</taxon>
        <taxon>Embryophyta</taxon>
        <taxon>Tracheophyta</taxon>
        <taxon>Spermatophyta</taxon>
        <taxon>Magnoliopsida</taxon>
        <taxon>eudicotyledons</taxon>
        <taxon>Gunneridae</taxon>
        <taxon>Pentapetalae</taxon>
        <taxon>rosids</taxon>
        <taxon>malvids</taxon>
        <taxon>Malvales</taxon>
        <taxon>Malvaceae</taxon>
        <taxon>Grewioideae</taxon>
        <taxon>Apeibeae</taxon>
        <taxon>Corchorus</taxon>
    </lineage>
</organism>
<protein>
    <submittedName>
        <fullName evidence="1">Uncharacterized protein</fullName>
    </submittedName>
</protein>
<comment type="caution">
    <text evidence="1">The sequence shown here is derived from an EMBL/GenBank/DDBJ whole genome shotgun (WGS) entry which is preliminary data.</text>
</comment>
<sequence>MLKQSSLRNGAFASKYVAYIAGVSELQLVVEKLCKGERLS</sequence>
<dbReference type="Proteomes" id="UP000187203">
    <property type="component" value="Unassembled WGS sequence"/>
</dbReference>
<keyword evidence="2" id="KW-1185">Reference proteome</keyword>
<proteinExistence type="predicted"/>
<gene>
    <name evidence="1" type="ORF">COLO4_29159</name>
</gene>
<accession>A0A1R3HG64</accession>
<evidence type="ECO:0000313" key="1">
    <source>
        <dbReference type="EMBL" id="OMO69285.1"/>
    </source>
</evidence>
<name>A0A1R3HG64_9ROSI</name>